<evidence type="ECO:0000256" key="7">
    <source>
        <dbReference type="SAM" id="Phobius"/>
    </source>
</evidence>
<keyword evidence="4 7" id="KW-0812">Transmembrane</keyword>
<dbReference type="Gene3D" id="1.20.1250.20">
    <property type="entry name" value="MFS general substrate transporter like domains"/>
    <property type="match status" value="1"/>
</dbReference>
<feature type="transmembrane region" description="Helical" evidence="7">
    <location>
        <begin position="122"/>
        <end position="140"/>
    </location>
</feature>
<accession>A0A917ASF9</accession>
<dbReference type="Pfam" id="PF07690">
    <property type="entry name" value="MFS_1"/>
    <property type="match status" value="1"/>
</dbReference>
<organism evidence="8 9">
    <name type="scientific">Nesterenkonia cremea</name>
    <dbReference type="NCBI Taxonomy" id="1882340"/>
    <lineage>
        <taxon>Bacteria</taxon>
        <taxon>Bacillati</taxon>
        <taxon>Actinomycetota</taxon>
        <taxon>Actinomycetes</taxon>
        <taxon>Micrococcales</taxon>
        <taxon>Micrococcaceae</taxon>
        <taxon>Nesterenkonia</taxon>
    </lineage>
</organism>
<evidence type="ECO:0000256" key="1">
    <source>
        <dbReference type="ARBA" id="ARBA00004651"/>
    </source>
</evidence>
<name>A0A917ASF9_9MICC</name>
<dbReference type="InterPro" id="IPR011701">
    <property type="entry name" value="MFS"/>
</dbReference>
<evidence type="ECO:0000256" key="6">
    <source>
        <dbReference type="ARBA" id="ARBA00023136"/>
    </source>
</evidence>
<evidence type="ECO:0000313" key="8">
    <source>
        <dbReference type="EMBL" id="GGE71760.1"/>
    </source>
</evidence>
<feature type="transmembrane region" description="Helical" evidence="7">
    <location>
        <begin position="161"/>
        <end position="183"/>
    </location>
</feature>
<evidence type="ECO:0000256" key="5">
    <source>
        <dbReference type="ARBA" id="ARBA00022989"/>
    </source>
</evidence>
<comment type="caution">
    <text evidence="8">The sequence shown here is derived from an EMBL/GenBank/DDBJ whole genome shotgun (WGS) entry which is preliminary data.</text>
</comment>
<feature type="transmembrane region" description="Helical" evidence="7">
    <location>
        <begin position="20"/>
        <end position="38"/>
    </location>
</feature>
<evidence type="ECO:0000313" key="9">
    <source>
        <dbReference type="Proteomes" id="UP000633136"/>
    </source>
</evidence>
<dbReference type="GO" id="GO:0005886">
    <property type="term" value="C:plasma membrane"/>
    <property type="evidence" value="ECO:0007669"/>
    <property type="project" value="UniProtKB-SubCell"/>
</dbReference>
<evidence type="ECO:0000256" key="3">
    <source>
        <dbReference type="ARBA" id="ARBA00022475"/>
    </source>
</evidence>
<dbReference type="GO" id="GO:0022857">
    <property type="term" value="F:transmembrane transporter activity"/>
    <property type="evidence" value="ECO:0007669"/>
    <property type="project" value="InterPro"/>
</dbReference>
<dbReference type="PANTHER" id="PTHR23517:SF2">
    <property type="entry name" value="MULTIDRUG RESISTANCE PROTEIN MDTH"/>
    <property type="match status" value="1"/>
</dbReference>
<sequence length="223" mass="22324">MGQGREPLAAGLRAVAGNRIFLLVALGYSTYLLAYNQLYFLMPDVLGEQVGPDRAAQAVAVLMTGASVLIAAGQMLWVRLVGRLPLSAVFGLGFGLMAAGALTAALLSGGSEHAWPGMERPWWAGPAAFVLLLTLGQMTVTPHAPIAAASLSGERHLGAHLGALASAGGMAAMAGTPMLGLLSDVFGAGAAWAGLGGVSLLSAAGLALLLRDPAGTQSASVGP</sequence>
<keyword evidence="2" id="KW-0813">Transport</keyword>
<protein>
    <recommendedName>
        <fullName evidence="10">Major facilitator superfamily (MFS) profile domain-containing protein</fullName>
    </recommendedName>
</protein>
<comment type="subcellular location">
    <subcellularLocation>
        <location evidence="1">Cell membrane</location>
        <topology evidence="1">Multi-pass membrane protein</topology>
    </subcellularLocation>
</comment>
<evidence type="ECO:0000256" key="2">
    <source>
        <dbReference type="ARBA" id="ARBA00022448"/>
    </source>
</evidence>
<dbReference type="SUPFAM" id="SSF103473">
    <property type="entry name" value="MFS general substrate transporter"/>
    <property type="match status" value="1"/>
</dbReference>
<keyword evidence="5 7" id="KW-1133">Transmembrane helix</keyword>
<evidence type="ECO:0000256" key="4">
    <source>
        <dbReference type="ARBA" id="ARBA00022692"/>
    </source>
</evidence>
<dbReference type="Proteomes" id="UP000633136">
    <property type="component" value="Unassembled WGS sequence"/>
</dbReference>
<dbReference type="InterPro" id="IPR050171">
    <property type="entry name" value="MFS_Transporters"/>
</dbReference>
<feature type="transmembrane region" description="Helical" evidence="7">
    <location>
        <begin position="89"/>
        <end position="110"/>
    </location>
</feature>
<keyword evidence="9" id="KW-1185">Reference proteome</keyword>
<proteinExistence type="predicted"/>
<keyword evidence="6 7" id="KW-0472">Membrane</keyword>
<reference evidence="8" key="1">
    <citation type="journal article" date="2014" name="Int. J. Syst. Evol. Microbiol.">
        <title>Complete genome sequence of Corynebacterium casei LMG S-19264T (=DSM 44701T), isolated from a smear-ripened cheese.</title>
        <authorList>
            <consortium name="US DOE Joint Genome Institute (JGI-PGF)"/>
            <person name="Walter F."/>
            <person name="Albersmeier A."/>
            <person name="Kalinowski J."/>
            <person name="Ruckert C."/>
        </authorList>
    </citation>
    <scope>NUCLEOTIDE SEQUENCE</scope>
    <source>
        <strain evidence="8">CGMCC 1.15388</strain>
    </source>
</reference>
<dbReference type="PANTHER" id="PTHR23517">
    <property type="entry name" value="RESISTANCE PROTEIN MDTM, PUTATIVE-RELATED-RELATED"/>
    <property type="match status" value="1"/>
</dbReference>
<dbReference type="EMBL" id="BMIS01000007">
    <property type="protein sequence ID" value="GGE71760.1"/>
    <property type="molecule type" value="Genomic_DNA"/>
</dbReference>
<reference evidence="8" key="2">
    <citation type="submission" date="2020-09" db="EMBL/GenBank/DDBJ databases">
        <authorList>
            <person name="Sun Q."/>
            <person name="Zhou Y."/>
        </authorList>
    </citation>
    <scope>NUCLEOTIDE SEQUENCE</scope>
    <source>
        <strain evidence="8">CGMCC 1.15388</strain>
    </source>
</reference>
<feature type="transmembrane region" description="Helical" evidence="7">
    <location>
        <begin position="189"/>
        <end position="210"/>
    </location>
</feature>
<gene>
    <name evidence="8" type="ORF">GCM10011401_18500</name>
</gene>
<feature type="transmembrane region" description="Helical" evidence="7">
    <location>
        <begin position="58"/>
        <end position="77"/>
    </location>
</feature>
<dbReference type="InterPro" id="IPR036259">
    <property type="entry name" value="MFS_trans_sf"/>
</dbReference>
<dbReference type="RefSeq" id="WP_188684986.1">
    <property type="nucleotide sequence ID" value="NZ_BMIS01000007.1"/>
</dbReference>
<dbReference type="AlphaFoldDB" id="A0A917ASF9"/>
<keyword evidence="3" id="KW-1003">Cell membrane</keyword>
<evidence type="ECO:0008006" key="10">
    <source>
        <dbReference type="Google" id="ProtNLM"/>
    </source>
</evidence>